<evidence type="ECO:0000313" key="2">
    <source>
        <dbReference type="Proteomes" id="UP000630097"/>
    </source>
</evidence>
<dbReference type="Proteomes" id="UP000630097">
    <property type="component" value="Unassembled WGS sequence"/>
</dbReference>
<comment type="caution">
    <text evidence="1">The sequence shown here is derived from an EMBL/GenBank/DDBJ whole genome shotgun (WGS) entry which is preliminary data.</text>
</comment>
<dbReference type="RefSeq" id="WP_203880727.1">
    <property type="nucleotide sequence ID" value="NZ_BAABHH010000001.1"/>
</dbReference>
<name>A0A8J3LUX5_9ACTN</name>
<keyword evidence="2" id="KW-1185">Reference proteome</keyword>
<proteinExistence type="predicted"/>
<dbReference type="AlphaFoldDB" id="A0A8J3LUX5"/>
<sequence length="186" mass="20893">MPDAFSERPIAWLTEQTAEFETLAGRAVERWRGVEMAIREGTSDGPEFSDPDVSCLQLLRLQVTLAGGDHRTIDTYQNDDCFGLRVAGSAHPHAQEWTGIYRESELSLPVGRIDAVTVRHERGMLAEVTLSIGRATILVIAAEIYELDNGSLEWHRFDESVMVFPDPAEADKIEWTPPRSSLERRL</sequence>
<evidence type="ECO:0000313" key="1">
    <source>
        <dbReference type="EMBL" id="GIG77240.1"/>
    </source>
</evidence>
<organism evidence="1 2">
    <name type="scientific">Planotetraspora kaengkrachanensis</name>
    <dbReference type="NCBI Taxonomy" id="575193"/>
    <lineage>
        <taxon>Bacteria</taxon>
        <taxon>Bacillati</taxon>
        <taxon>Actinomycetota</taxon>
        <taxon>Actinomycetes</taxon>
        <taxon>Streptosporangiales</taxon>
        <taxon>Streptosporangiaceae</taxon>
        <taxon>Planotetraspora</taxon>
    </lineage>
</organism>
<protein>
    <submittedName>
        <fullName evidence="1">Uncharacterized protein</fullName>
    </submittedName>
</protein>
<gene>
    <name evidence="1" type="ORF">Pka01_03670</name>
</gene>
<reference evidence="1 2" key="1">
    <citation type="submission" date="2021-01" db="EMBL/GenBank/DDBJ databases">
        <title>Whole genome shotgun sequence of Planotetraspora kaengkrachanensis NBRC 104272.</title>
        <authorList>
            <person name="Komaki H."/>
            <person name="Tamura T."/>
        </authorList>
    </citation>
    <scope>NUCLEOTIDE SEQUENCE [LARGE SCALE GENOMIC DNA]</scope>
    <source>
        <strain evidence="1 2">NBRC 104272</strain>
    </source>
</reference>
<dbReference type="EMBL" id="BONV01000001">
    <property type="protein sequence ID" value="GIG77240.1"/>
    <property type="molecule type" value="Genomic_DNA"/>
</dbReference>
<accession>A0A8J3LUX5</accession>